<dbReference type="EMBL" id="LR798320">
    <property type="protein sequence ID" value="CAB5223165.1"/>
    <property type="molecule type" value="Genomic_DNA"/>
</dbReference>
<name>A0A6J7X216_9CAUD</name>
<gene>
    <name evidence="1" type="ORF">UFOVP384_2</name>
</gene>
<reference evidence="1" key="1">
    <citation type="submission" date="2020-05" db="EMBL/GenBank/DDBJ databases">
        <authorList>
            <person name="Chiriac C."/>
            <person name="Salcher M."/>
            <person name="Ghai R."/>
            <person name="Kavagutti S V."/>
        </authorList>
    </citation>
    <scope>NUCLEOTIDE SEQUENCE</scope>
</reference>
<accession>A0A6J7X216</accession>
<protein>
    <submittedName>
        <fullName evidence="1">Uncharacterized protein</fullName>
    </submittedName>
</protein>
<sequence length="85" mass="9741">MKNNTNDPIVLRHALLGLLGAMSAYYEDEIDMPYTRTKDLAIKINEKFNLNIDVDAIFIEPEIFDDGGCGHDQNEAYYESELDRL</sequence>
<proteinExistence type="predicted"/>
<evidence type="ECO:0000313" key="1">
    <source>
        <dbReference type="EMBL" id="CAB5223165.1"/>
    </source>
</evidence>
<organism evidence="1">
    <name type="scientific">uncultured Caudovirales phage</name>
    <dbReference type="NCBI Taxonomy" id="2100421"/>
    <lineage>
        <taxon>Viruses</taxon>
        <taxon>Duplodnaviria</taxon>
        <taxon>Heunggongvirae</taxon>
        <taxon>Uroviricota</taxon>
        <taxon>Caudoviricetes</taxon>
        <taxon>Peduoviridae</taxon>
        <taxon>Maltschvirus</taxon>
        <taxon>Maltschvirus maltsch</taxon>
    </lineage>
</organism>